<name>A0ABQ5MDL8_9FIRM</name>
<accession>A0ABQ5MDL8</accession>
<evidence type="ECO:0000259" key="2">
    <source>
        <dbReference type="Pfam" id="PF15607"/>
    </source>
</evidence>
<dbReference type="Proteomes" id="UP001419084">
    <property type="component" value="Unassembled WGS sequence"/>
</dbReference>
<comment type="caution">
    <text evidence="3">The sequence shown here is derived from an EMBL/GenBank/DDBJ whole genome shotgun (WGS) entry which is preliminary data.</text>
</comment>
<dbReference type="Pfam" id="PF15607">
    <property type="entry name" value="Ntox44"/>
    <property type="match status" value="1"/>
</dbReference>
<proteinExistence type="predicted"/>
<dbReference type="InterPro" id="IPR028946">
    <property type="entry name" value="Ntox44"/>
</dbReference>
<evidence type="ECO:0000313" key="3">
    <source>
        <dbReference type="EMBL" id="GLB32910.1"/>
    </source>
</evidence>
<sequence>MKKLTSIMLLLIMSLILSTTAFAAESANNNNIDSVYKNVYDECKNVQNKKISDDYGAYSYLLNNLKKVNISDSNIGLSSDIYNNLEINEIAVVKEFVNHLNTLIKEDAILVNSSLKISAKKAPVAESRVILDSQIFEIMPEARTHAKQLKNVYDNAVFGTAHLVAGKYFADRVKSGGVWDYKNYLGLKTRYYESELRATMTGETIGNFHYGYVGSVCFGPTTLKSAAGFIQILSGTTDLSYWDSYFDDPRDQKDIQWGIDKYQAEH</sequence>
<evidence type="ECO:0000256" key="1">
    <source>
        <dbReference type="SAM" id="SignalP"/>
    </source>
</evidence>
<gene>
    <name evidence="3" type="ORF">LAD12857_48330</name>
</gene>
<feature type="signal peptide" evidence="1">
    <location>
        <begin position="1"/>
        <end position="23"/>
    </location>
</feature>
<evidence type="ECO:0000313" key="4">
    <source>
        <dbReference type="Proteomes" id="UP001419084"/>
    </source>
</evidence>
<protein>
    <recommendedName>
        <fullName evidence="2">Bacterial toxin 44 domain-containing protein</fullName>
    </recommendedName>
</protein>
<dbReference type="EMBL" id="BRPJ01000100">
    <property type="protein sequence ID" value="GLB32910.1"/>
    <property type="molecule type" value="Genomic_DNA"/>
</dbReference>
<keyword evidence="4" id="KW-1185">Reference proteome</keyword>
<feature type="domain" description="Bacterial toxin 44" evidence="2">
    <location>
        <begin position="169"/>
        <end position="263"/>
    </location>
</feature>
<keyword evidence="1" id="KW-0732">Signal</keyword>
<dbReference type="RefSeq" id="WP_346066407.1">
    <property type="nucleotide sequence ID" value="NZ_BRPJ01000100.1"/>
</dbReference>
<reference evidence="3 4" key="1">
    <citation type="journal article" date="2024" name="Int. J. Syst. Evol. Microbiol.">
        <title>Lacrimispora brassicae sp. nov. isolated from fermented cabbage, and proposal of Clostridium indicum Gundawar et al. 2019 and Clostridium methoxybenzovorans Mechichi et al. 1999 as heterotypic synonyms of Lacrimispora amygdalina (Parshina et al. 2003) Haas and Blanchard 2020 and Lacrimispora indolis (McClung and McCoy 1957) Haas and Blanchard 2020, respectively.</title>
        <authorList>
            <person name="Kobayashi H."/>
            <person name="Tanizawa Y."/>
            <person name="Sakamoto M."/>
            <person name="Ohkuma M."/>
            <person name="Tohno M."/>
        </authorList>
    </citation>
    <scope>NUCLEOTIDE SEQUENCE [LARGE SCALE GENOMIC DNA]</scope>
    <source>
        <strain evidence="3 4">DSM 12857</strain>
    </source>
</reference>
<organism evidence="3 4">
    <name type="scientific">Lacrimispora amygdalina</name>
    <dbReference type="NCBI Taxonomy" id="253257"/>
    <lineage>
        <taxon>Bacteria</taxon>
        <taxon>Bacillati</taxon>
        <taxon>Bacillota</taxon>
        <taxon>Clostridia</taxon>
        <taxon>Lachnospirales</taxon>
        <taxon>Lachnospiraceae</taxon>
        <taxon>Lacrimispora</taxon>
    </lineage>
</organism>
<feature type="chain" id="PRO_5045593698" description="Bacterial toxin 44 domain-containing protein" evidence="1">
    <location>
        <begin position="24"/>
        <end position="266"/>
    </location>
</feature>